<organism evidence="7 8">
    <name type="scientific">Sphaerotilus natans subsp. natans DSM 6575</name>
    <dbReference type="NCBI Taxonomy" id="1286631"/>
    <lineage>
        <taxon>Bacteria</taxon>
        <taxon>Pseudomonadati</taxon>
        <taxon>Pseudomonadota</taxon>
        <taxon>Betaproteobacteria</taxon>
        <taxon>Burkholderiales</taxon>
        <taxon>Sphaerotilaceae</taxon>
        <taxon>Sphaerotilus</taxon>
    </lineage>
</organism>
<dbReference type="GO" id="GO:0016020">
    <property type="term" value="C:membrane"/>
    <property type="evidence" value="ECO:0007669"/>
    <property type="project" value="InterPro"/>
</dbReference>
<reference evidence="7 8" key="1">
    <citation type="journal article" date="2014" name="FEMS Microbiol. Ecol.">
        <title>Sphaerotilus natans encrusted with nanoball-shaped Fe(III) oxide minerals formed by nitrate-reducing mixotrophic Fe(II) oxidation.</title>
        <authorList>
            <person name="Park S."/>
            <person name="Kim D.H."/>
            <person name="Lee J.H."/>
            <person name="Hur H.G."/>
        </authorList>
    </citation>
    <scope>NUCLEOTIDE SEQUENCE [LARGE SCALE GENOMIC DNA]</scope>
    <source>
        <strain evidence="7 8">DSM 6575</strain>
    </source>
</reference>
<evidence type="ECO:0000313" key="7">
    <source>
        <dbReference type="EMBL" id="KDB50945.1"/>
    </source>
</evidence>
<dbReference type="Proteomes" id="UP000026714">
    <property type="component" value="Unassembled WGS sequence"/>
</dbReference>
<accession>A0A059KHU1</accession>
<dbReference type="PANTHER" id="PTHR43531:SF11">
    <property type="entry name" value="METHYL-ACCEPTING CHEMOTAXIS PROTEIN 3"/>
    <property type="match status" value="1"/>
</dbReference>
<dbReference type="InterPro" id="IPR051310">
    <property type="entry name" value="MCP_chemotaxis"/>
</dbReference>
<gene>
    <name evidence="7" type="ORF">X805_34510</name>
</gene>
<dbReference type="SMART" id="SM00283">
    <property type="entry name" value="MA"/>
    <property type="match status" value="1"/>
</dbReference>
<dbReference type="STRING" id="34103.SAMN05421778_106130"/>
<dbReference type="InterPro" id="IPR004089">
    <property type="entry name" value="MCPsignal_dom"/>
</dbReference>
<evidence type="ECO:0000259" key="6">
    <source>
        <dbReference type="PROSITE" id="PS50111"/>
    </source>
</evidence>
<dbReference type="GO" id="GO:0007165">
    <property type="term" value="P:signal transduction"/>
    <property type="evidence" value="ECO:0007669"/>
    <property type="project" value="UniProtKB-KW"/>
</dbReference>
<dbReference type="GO" id="GO:0006935">
    <property type="term" value="P:chemotaxis"/>
    <property type="evidence" value="ECO:0007669"/>
    <property type="project" value="UniProtKB-KW"/>
</dbReference>
<keyword evidence="8" id="KW-1185">Reference proteome</keyword>
<name>A0A059KHU1_9BURK</name>
<keyword evidence="1" id="KW-0145">Chemotaxis</keyword>
<keyword evidence="5" id="KW-0812">Transmembrane</keyword>
<evidence type="ECO:0000256" key="5">
    <source>
        <dbReference type="SAM" id="Phobius"/>
    </source>
</evidence>
<sequence>MNQRTDTTSPPHVAPPAWRRLNARHAVLGGLGLLTAAVHLTWPGLVSSETAFTLIGGLVTGHALGRWAGPSGRVRQDRAADVIAQDIGTLRQAFGILEAQVKATIKTSEDAVMSMMERMQRVHATVIQLHERVDQAVGRSHSLSAETLSRASQHTAAVSALAEHQKSVEQGRDESVLRVRAVADQVRALMPLAELISNISRQTNLLAINASIEAARAGQEGAGFKVVAAEVRNLSTQTAEAAQKITEGIAHAAEQIDLQSAARSAGGDRGPSSSTAEQLDEIASHIETMSRTLGDVVPYLGDLSSSMDSTIRVMTQDVIDTLGDMQFQDINRQMLEQVNMALVGMSEHFSQLYELLDGDAPPPPVQLEHLITRWSENYVMHSQRKAHAQATGGAGVSGSSGFVPSRAQPELAAVSEPAGPKIELF</sequence>
<keyword evidence="5" id="KW-0472">Membrane</keyword>
<evidence type="ECO:0000256" key="4">
    <source>
        <dbReference type="SAM" id="MobiDB-lite"/>
    </source>
</evidence>
<comment type="similarity">
    <text evidence="2">Belongs to the methyl-accepting chemotaxis (MCP) protein family.</text>
</comment>
<evidence type="ECO:0000256" key="1">
    <source>
        <dbReference type="ARBA" id="ARBA00022500"/>
    </source>
</evidence>
<feature type="domain" description="Methyl-accepting transducer" evidence="6">
    <location>
        <begin position="100"/>
        <end position="257"/>
    </location>
</feature>
<evidence type="ECO:0000256" key="3">
    <source>
        <dbReference type="PROSITE-ProRule" id="PRU00284"/>
    </source>
</evidence>
<dbReference type="EMBL" id="AZRA01000104">
    <property type="protein sequence ID" value="KDB50945.1"/>
    <property type="molecule type" value="Genomic_DNA"/>
</dbReference>
<protein>
    <submittedName>
        <fullName evidence="7">Putative methyl-accepting chemotaxis protein</fullName>
    </submittedName>
</protein>
<dbReference type="Gene3D" id="1.10.287.950">
    <property type="entry name" value="Methyl-accepting chemotaxis protein"/>
    <property type="match status" value="1"/>
</dbReference>
<dbReference type="PANTHER" id="PTHR43531">
    <property type="entry name" value="PROTEIN ICFG"/>
    <property type="match status" value="1"/>
</dbReference>
<dbReference type="eggNOG" id="COG0840">
    <property type="taxonomic scope" value="Bacteria"/>
</dbReference>
<dbReference type="SUPFAM" id="SSF58104">
    <property type="entry name" value="Methyl-accepting chemotaxis protein (MCP) signaling domain"/>
    <property type="match status" value="1"/>
</dbReference>
<evidence type="ECO:0000313" key="8">
    <source>
        <dbReference type="Proteomes" id="UP000026714"/>
    </source>
</evidence>
<feature type="region of interest" description="Disordered" evidence="4">
    <location>
        <begin position="389"/>
        <end position="425"/>
    </location>
</feature>
<keyword evidence="5" id="KW-1133">Transmembrane helix</keyword>
<dbReference type="Pfam" id="PF00015">
    <property type="entry name" value="MCPsignal"/>
    <property type="match status" value="1"/>
</dbReference>
<proteinExistence type="inferred from homology"/>
<feature type="transmembrane region" description="Helical" evidence="5">
    <location>
        <begin position="26"/>
        <end position="45"/>
    </location>
</feature>
<keyword evidence="3" id="KW-0807">Transducer</keyword>
<evidence type="ECO:0000256" key="2">
    <source>
        <dbReference type="ARBA" id="ARBA00029447"/>
    </source>
</evidence>
<comment type="caution">
    <text evidence="7">The sequence shown here is derived from an EMBL/GenBank/DDBJ whole genome shotgun (WGS) entry which is preliminary data.</text>
</comment>
<dbReference type="AlphaFoldDB" id="A0A059KHU1"/>
<dbReference type="PROSITE" id="PS50111">
    <property type="entry name" value="CHEMOTAXIS_TRANSDUC_2"/>
    <property type="match status" value="1"/>
</dbReference>
<dbReference type="RefSeq" id="WP_162178001.1">
    <property type="nucleotide sequence ID" value="NZ_AZRA01000104.1"/>
</dbReference>